<dbReference type="Pfam" id="PF08279">
    <property type="entry name" value="HTH_11"/>
    <property type="match status" value="1"/>
</dbReference>
<evidence type="ECO:0000256" key="1">
    <source>
        <dbReference type="ARBA" id="ARBA00023015"/>
    </source>
</evidence>
<keyword evidence="1" id="KW-0805">Transcription regulation</keyword>
<dbReference type="InterPro" id="IPR013196">
    <property type="entry name" value="HTH_11"/>
</dbReference>
<reference evidence="5" key="1">
    <citation type="journal article" date="2021" name="PeerJ">
        <title>Extensive microbial diversity within the chicken gut microbiome revealed by metagenomics and culture.</title>
        <authorList>
            <person name="Gilroy R."/>
            <person name="Ravi A."/>
            <person name="Getino M."/>
            <person name="Pursley I."/>
            <person name="Horton D.L."/>
            <person name="Alikhan N.F."/>
            <person name="Baker D."/>
            <person name="Gharbi K."/>
            <person name="Hall N."/>
            <person name="Watson M."/>
            <person name="Adriaenssens E.M."/>
            <person name="Foster-Nyarko E."/>
            <person name="Jarju S."/>
            <person name="Secka A."/>
            <person name="Antonio M."/>
            <person name="Oren A."/>
            <person name="Chaudhuri R.R."/>
            <person name="La Ragione R."/>
            <person name="Hildebrand F."/>
            <person name="Pallen M.J."/>
        </authorList>
    </citation>
    <scope>NUCLEOTIDE SEQUENCE</scope>
    <source>
        <strain evidence="5">ChiBcec1-1093</strain>
    </source>
</reference>
<dbReference type="EMBL" id="DXBC01000051">
    <property type="protein sequence ID" value="HIZ78845.1"/>
    <property type="molecule type" value="Genomic_DNA"/>
</dbReference>
<dbReference type="Gene3D" id="1.10.10.10">
    <property type="entry name" value="Winged helix-like DNA-binding domain superfamily/Winged helix DNA-binding domain"/>
    <property type="match status" value="1"/>
</dbReference>
<dbReference type="PANTHER" id="PTHR30185">
    <property type="entry name" value="CRYPTIC BETA-GLUCOSIDE BGL OPERON ANTITERMINATOR"/>
    <property type="match status" value="1"/>
</dbReference>
<gene>
    <name evidence="5" type="ORF">IAA17_03575</name>
</gene>
<reference evidence="5" key="2">
    <citation type="submission" date="2021-04" db="EMBL/GenBank/DDBJ databases">
        <authorList>
            <person name="Gilroy R."/>
        </authorList>
    </citation>
    <scope>NUCLEOTIDE SEQUENCE</scope>
    <source>
        <strain evidence="5">ChiBcec1-1093</strain>
    </source>
</reference>
<dbReference type="InterPro" id="IPR036390">
    <property type="entry name" value="WH_DNA-bd_sf"/>
</dbReference>
<dbReference type="SUPFAM" id="SSF46785">
    <property type="entry name" value="Winged helix' DNA-binding domain"/>
    <property type="match status" value="1"/>
</dbReference>
<keyword evidence="2" id="KW-0804">Transcription</keyword>
<feature type="domain" description="Helix-turn-helix type 11" evidence="4">
    <location>
        <begin position="5"/>
        <end position="62"/>
    </location>
</feature>
<evidence type="ECO:0000256" key="2">
    <source>
        <dbReference type="ARBA" id="ARBA00023163"/>
    </source>
</evidence>
<comment type="caution">
    <text evidence="5">The sequence shown here is derived from an EMBL/GenBank/DDBJ whole genome shotgun (WGS) entry which is preliminary data.</text>
</comment>
<dbReference type="Pfam" id="PF05043">
    <property type="entry name" value="Mga"/>
    <property type="match status" value="1"/>
</dbReference>
<accession>A0A9D2K4I6</accession>
<dbReference type="Proteomes" id="UP000824101">
    <property type="component" value="Unassembled WGS sequence"/>
</dbReference>
<organism evidence="5 6">
    <name type="scientific">Candidatus Lachnoclostridium stercorigallinarum</name>
    <dbReference type="NCBI Taxonomy" id="2838634"/>
    <lineage>
        <taxon>Bacteria</taxon>
        <taxon>Bacillati</taxon>
        <taxon>Bacillota</taxon>
        <taxon>Clostridia</taxon>
        <taxon>Lachnospirales</taxon>
        <taxon>Lachnospiraceae</taxon>
    </lineage>
</organism>
<evidence type="ECO:0000313" key="6">
    <source>
        <dbReference type="Proteomes" id="UP000824101"/>
    </source>
</evidence>
<evidence type="ECO:0000313" key="5">
    <source>
        <dbReference type="EMBL" id="HIZ78845.1"/>
    </source>
</evidence>
<dbReference type="InterPro" id="IPR050661">
    <property type="entry name" value="BglG_antiterminators"/>
</dbReference>
<evidence type="ECO:0000259" key="4">
    <source>
        <dbReference type="Pfam" id="PF08279"/>
    </source>
</evidence>
<dbReference type="PANTHER" id="PTHR30185:SF13">
    <property type="entry name" value="LICABCH OPERON REGULATOR-RELATED"/>
    <property type="match status" value="1"/>
</dbReference>
<feature type="domain" description="Mga helix-turn-helix" evidence="3">
    <location>
        <begin position="100"/>
        <end position="169"/>
    </location>
</feature>
<dbReference type="InterPro" id="IPR036388">
    <property type="entry name" value="WH-like_DNA-bd_sf"/>
</dbReference>
<evidence type="ECO:0000259" key="3">
    <source>
        <dbReference type="Pfam" id="PF05043"/>
    </source>
</evidence>
<proteinExistence type="predicted"/>
<sequence>MEDTRLMKLWYYLIQSPQWVTSGELARYAGVSERTVKNDLTRLKEMAEENGCLLTSRKGKGYSMEVTDRERFGELEEKLVYRFSRFNYTQEYEDRANRIVRILLSQGNYIRLDDVADRLYLSRSSIKNLMGSVREMLGAFRLSLESKPGYGVKVRGEELNRRFCMLELFIDHDYRSEPSVREEEYMEFFRADQADMGEIRHGFLQVLRESGLRIVDNNTHRLVRYFFLMQNRRRRGILLGFSEEDRRFLRGFQEYGTAGDILNALGEKGMDVCGDEEERLGVELLLLLWSDLNEADDLAGRYPGFYEKGKELAEEILREVSRRWGLNLEHLPEMVPLLVSALMSVCVKIRFPWMGYNLTIGKKVENNMMSSSPVSMSLALTAADVIRDRYGLESSRSELFHYGERFYIALSRISYEYRPRRILISAQSGNQSCSIIRDQLLKRFGEESFERLDAANGYEIRGLDQSRYDYMILNFAPYYYRYDLPVIYVDSIPDSRQMNQIYRQVILGGYPFREIQAGFRFDPDFLFEKVRYEGRESFLRLLAYKYCGSRNVEEMENFLERYTDVCVWNGTAALVTDSGLTRKNCFHLYCLETPGVWEKKTVKQVLFISVNFQGNGQSARYLEQLTNELMRNPDSLEQLISTGSLNSCCELVKHGF</sequence>
<dbReference type="InterPro" id="IPR007737">
    <property type="entry name" value="Mga_HTH"/>
</dbReference>
<name>A0A9D2K4I6_9FIRM</name>
<protein>
    <submittedName>
        <fullName evidence="5">HTH domain-containing protein</fullName>
    </submittedName>
</protein>
<dbReference type="AlphaFoldDB" id="A0A9D2K4I6"/>